<name>A0A645IF74_9ZZZZ</name>
<dbReference type="EMBL" id="VSSQ01106330">
    <property type="protein sequence ID" value="MPN46023.1"/>
    <property type="molecule type" value="Genomic_DNA"/>
</dbReference>
<protein>
    <submittedName>
        <fullName evidence="1">Uncharacterized protein</fullName>
    </submittedName>
</protein>
<evidence type="ECO:0000313" key="1">
    <source>
        <dbReference type="EMBL" id="MPN46023.1"/>
    </source>
</evidence>
<organism evidence="1">
    <name type="scientific">bioreactor metagenome</name>
    <dbReference type="NCBI Taxonomy" id="1076179"/>
    <lineage>
        <taxon>unclassified sequences</taxon>
        <taxon>metagenomes</taxon>
        <taxon>ecological metagenomes</taxon>
    </lineage>
</organism>
<sequence>MAQVRLNDKPYYQELDDPILDAVVNSAKTMNEQITFRDRFITPEERGIVLFEAARKALIKAKQDGIKAPYHQPKTYEDDAWYDDEDYDIPEEAFAE</sequence>
<gene>
    <name evidence="1" type="ORF">SDC9_193602</name>
</gene>
<dbReference type="AlphaFoldDB" id="A0A645IF74"/>
<comment type="caution">
    <text evidence="1">The sequence shown here is derived from an EMBL/GenBank/DDBJ whole genome shotgun (WGS) entry which is preliminary data.</text>
</comment>
<proteinExistence type="predicted"/>
<reference evidence="1" key="1">
    <citation type="submission" date="2019-08" db="EMBL/GenBank/DDBJ databases">
        <authorList>
            <person name="Kucharzyk K."/>
            <person name="Murdoch R.W."/>
            <person name="Higgins S."/>
            <person name="Loffler F."/>
        </authorList>
    </citation>
    <scope>NUCLEOTIDE SEQUENCE</scope>
</reference>
<accession>A0A645IF74</accession>